<organism evidence="3 4">
    <name type="scientific">Mucor flavus</name>
    <dbReference type="NCBI Taxonomy" id="439312"/>
    <lineage>
        <taxon>Eukaryota</taxon>
        <taxon>Fungi</taxon>
        <taxon>Fungi incertae sedis</taxon>
        <taxon>Mucoromycota</taxon>
        <taxon>Mucoromycotina</taxon>
        <taxon>Mucoromycetes</taxon>
        <taxon>Mucorales</taxon>
        <taxon>Mucorineae</taxon>
        <taxon>Mucoraceae</taxon>
        <taxon>Mucor</taxon>
    </lineage>
</organism>
<protein>
    <recommendedName>
        <fullName evidence="2">F-box domain-containing protein</fullName>
    </recommendedName>
</protein>
<comment type="caution">
    <text evidence="3">The sequence shown here is derived from an EMBL/GenBank/DDBJ whole genome shotgun (WGS) entry which is preliminary data.</text>
</comment>
<evidence type="ECO:0000313" key="4">
    <source>
        <dbReference type="Proteomes" id="UP001473302"/>
    </source>
</evidence>
<name>A0ABP9YK20_9FUNG</name>
<dbReference type="Proteomes" id="UP001473302">
    <property type="component" value="Unassembled WGS sequence"/>
</dbReference>
<feature type="repeat" description="RCC1" evidence="1">
    <location>
        <begin position="410"/>
        <end position="463"/>
    </location>
</feature>
<gene>
    <name evidence="3" type="ORF">MFLAVUS_000564</name>
</gene>
<evidence type="ECO:0000256" key="1">
    <source>
        <dbReference type="PROSITE-ProRule" id="PRU00235"/>
    </source>
</evidence>
<dbReference type="PANTHER" id="PTHR45982:SF3">
    <property type="entry name" value="F-BOX PROTEIN POF9"/>
    <property type="match status" value="1"/>
</dbReference>
<sequence>MLSKLPRDILLQDILILLDSKSLINLSLASTYFNYLVNNDQHIWKRLCFQEFNISQDNAFRNKGWKQLYIALLTDTKVFTWGENSDDRLGLTPTVTPNAFQFNIRTPRHFIKTVRDRNPRRRYSRTVTTPQEVAYLQDKGIIDIASGGWSFHALDSSGSVWMWGTMHQEISPRSSAGTRRLTTPTKIQDTNNTQPRIKFRSISCGRTHVIGLARDGSVWHWTNHLMLQAVHLHLEPNETIVQVVANWSYSTVLTNEGAIYVIPLPDLIIPSQVTVEPTPTSIVTPKVPMDIVQIAGLDGYTLALTKDGRVLKLDTRNHIEFSSNPEHYTIELVLFSAKKPEANYRDGSMSRFITGAFRNFAVYTKSGQVMLGKVEAGADTEPIVLPELQNRDVCKVSFGDYHFGALTNQGELLTWGANSSGALGHGSDDQYDEPEPKLVESMKDMFTFAIGFGGWQSSVLAIPTYNDHA</sequence>
<dbReference type="Pfam" id="PF12937">
    <property type="entry name" value="F-box-like"/>
    <property type="match status" value="1"/>
</dbReference>
<dbReference type="Pfam" id="PF13540">
    <property type="entry name" value="RCC1_2"/>
    <property type="match status" value="1"/>
</dbReference>
<dbReference type="InterPro" id="IPR001810">
    <property type="entry name" value="F-box_dom"/>
</dbReference>
<dbReference type="InterPro" id="IPR009091">
    <property type="entry name" value="RCC1/BLIP-II"/>
</dbReference>
<dbReference type="SUPFAM" id="SSF50985">
    <property type="entry name" value="RCC1/BLIP-II"/>
    <property type="match status" value="1"/>
</dbReference>
<reference evidence="3 4" key="1">
    <citation type="submission" date="2024-04" db="EMBL/GenBank/DDBJ databases">
        <title>genome sequences of Mucor flavus KT1a and Helicostylum pulchrum KT1b strains isolated from the surface of a dry-aged beef.</title>
        <authorList>
            <person name="Toyotome T."/>
            <person name="Hosono M."/>
            <person name="Torimaru M."/>
            <person name="Fukuda K."/>
            <person name="Mikami N."/>
        </authorList>
    </citation>
    <scope>NUCLEOTIDE SEQUENCE [LARGE SCALE GENOMIC DNA]</scope>
    <source>
        <strain evidence="3 4">KT1a</strain>
    </source>
</reference>
<feature type="repeat" description="RCC1" evidence="1">
    <location>
        <begin position="76"/>
        <end position="157"/>
    </location>
</feature>
<dbReference type="PROSITE" id="PS50181">
    <property type="entry name" value="FBOX"/>
    <property type="match status" value="1"/>
</dbReference>
<proteinExistence type="predicted"/>
<dbReference type="Gene3D" id="2.130.10.30">
    <property type="entry name" value="Regulator of chromosome condensation 1/beta-lactamase-inhibitor protein II"/>
    <property type="match status" value="2"/>
</dbReference>
<dbReference type="InterPro" id="IPR036047">
    <property type="entry name" value="F-box-like_dom_sf"/>
</dbReference>
<evidence type="ECO:0000259" key="2">
    <source>
        <dbReference type="PROSITE" id="PS50181"/>
    </source>
</evidence>
<dbReference type="PROSITE" id="PS50012">
    <property type="entry name" value="RCC1_3"/>
    <property type="match status" value="3"/>
</dbReference>
<dbReference type="Gene3D" id="1.20.1280.50">
    <property type="match status" value="1"/>
</dbReference>
<dbReference type="EMBL" id="BAABUK010000002">
    <property type="protein sequence ID" value="GAA5807209.1"/>
    <property type="molecule type" value="Genomic_DNA"/>
</dbReference>
<keyword evidence="4" id="KW-1185">Reference proteome</keyword>
<dbReference type="PRINTS" id="PR00633">
    <property type="entry name" value="RCCNDNSATION"/>
</dbReference>
<dbReference type="InterPro" id="IPR051553">
    <property type="entry name" value="Ran_GTPase-activating"/>
</dbReference>
<dbReference type="PANTHER" id="PTHR45982">
    <property type="entry name" value="REGULATOR OF CHROMOSOME CONDENSATION"/>
    <property type="match status" value="1"/>
</dbReference>
<evidence type="ECO:0000313" key="3">
    <source>
        <dbReference type="EMBL" id="GAA5807209.1"/>
    </source>
</evidence>
<feature type="repeat" description="RCC1" evidence="1">
    <location>
        <begin position="158"/>
        <end position="215"/>
    </location>
</feature>
<feature type="domain" description="F-box" evidence="2">
    <location>
        <begin position="1"/>
        <end position="47"/>
    </location>
</feature>
<dbReference type="SUPFAM" id="SSF81383">
    <property type="entry name" value="F-box domain"/>
    <property type="match status" value="1"/>
</dbReference>
<accession>A0ABP9YK20</accession>
<dbReference type="InterPro" id="IPR000408">
    <property type="entry name" value="Reg_chr_condens"/>
</dbReference>